<sequence>MLSPSKLIGSKLSHLRRFCPCIKASAPSFCIYKVLPREHRVMSAAKKSQGSLVEEALVQYGDTSMLDLIDIGINLADPSFDEDRDAVTERAKKAGVSACIITGSSLRSSMRARDICDTSPGASLYFTAGVHPHEAKSCDGNTLSALRDLAGHPRCCAIGECGLDFNRNFSPPQVQEQWFAEQVKLANELQKPLFLHCRDAAERFTAILREEELSVPAVAHCFTGSREELAEYCRMGLHIGITGWVCDDRADRGGAELAQLLHLIPPDKLMIETDGPYLVPRTIKPAKARPRRNEPALLPYVLSAVADALATDKAQVAAQTSTNARRFFGLE</sequence>
<comment type="similarity">
    <text evidence="1">Belongs to the metallo-dependent hydrolases superfamily. TatD-type hydrolase family.</text>
</comment>
<dbReference type="Proteomes" id="UP001497392">
    <property type="component" value="Unassembled WGS sequence"/>
</dbReference>
<organism evidence="5 6">
    <name type="scientific">Coccomyxa viridis</name>
    <dbReference type="NCBI Taxonomy" id="1274662"/>
    <lineage>
        <taxon>Eukaryota</taxon>
        <taxon>Viridiplantae</taxon>
        <taxon>Chlorophyta</taxon>
        <taxon>core chlorophytes</taxon>
        <taxon>Trebouxiophyceae</taxon>
        <taxon>Trebouxiophyceae incertae sedis</taxon>
        <taxon>Coccomyxaceae</taxon>
        <taxon>Coccomyxa</taxon>
    </lineage>
</organism>
<evidence type="ECO:0000256" key="1">
    <source>
        <dbReference type="ARBA" id="ARBA00009275"/>
    </source>
</evidence>
<evidence type="ECO:0000313" key="5">
    <source>
        <dbReference type="EMBL" id="CAL5227896.1"/>
    </source>
</evidence>
<dbReference type="InterPro" id="IPR018228">
    <property type="entry name" value="DNase_TatD-rel_CS"/>
</dbReference>
<dbReference type="InterPro" id="IPR032466">
    <property type="entry name" value="Metal_Hydrolase"/>
</dbReference>
<dbReference type="PROSITE" id="PS01091">
    <property type="entry name" value="TATD_3"/>
    <property type="match status" value="1"/>
</dbReference>
<keyword evidence="6" id="KW-1185">Reference proteome</keyword>
<gene>
    <name evidence="5" type="primary">g10937</name>
    <name evidence="5" type="ORF">VP750_LOCUS9802</name>
</gene>
<dbReference type="InterPro" id="IPR001130">
    <property type="entry name" value="TatD-like"/>
</dbReference>
<evidence type="ECO:0000313" key="6">
    <source>
        <dbReference type="Proteomes" id="UP001497392"/>
    </source>
</evidence>
<dbReference type="Pfam" id="PF01026">
    <property type="entry name" value="TatD_DNase"/>
    <property type="match status" value="1"/>
</dbReference>
<dbReference type="Gene3D" id="3.20.20.140">
    <property type="entry name" value="Metal-dependent hydrolases"/>
    <property type="match status" value="1"/>
</dbReference>
<dbReference type="CDD" id="cd01310">
    <property type="entry name" value="TatD_DNAse"/>
    <property type="match status" value="1"/>
</dbReference>
<proteinExistence type="inferred from homology"/>
<dbReference type="SUPFAM" id="SSF51556">
    <property type="entry name" value="Metallo-dependent hydrolases"/>
    <property type="match status" value="1"/>
</dbReference>
<reference evidence="5 6" key="1">
    <citation type="submission" date="2024-06" db="EMBL/GenBank/DDBJ databases">
        <authorList>
            <person name="Kraege A."/>
            <person name="Thomma B."/>
        </authorList>
    </citation>
    <scope>NUCLEOTIDE SEQUENCE [LARGE SCALE GENOMIC DNA]</scope>
</reference>
<keyword evidence="3" id="KW-0479">Metal-binding</keyword>
<comment type="caution">
    <text evidence="5">The sequence shown here is derived from an EMBL/GenBank/DDBJ whole genome shotgun (WGS) entry which is preliminary data.</text>
</comment>
<evidence type="ECO:0000256" key="3">
    <source>
        <dbReference type="ARBA" id="ARBA00022723"/>
    </source>
</evidence>
<name>A0ABP1G6Q7_9CHLO</name>
<dbReference type="PIRSF" id="PIRSF005902">
    <property type="entry name" value="DNase_TatD"/>
    <property type="match status" value="1"/>
</dbReference>
<protein>
    <submittedName>
        <fullName evidence="5">G10937 protein</fullName>
    </submittedName>
</protein>
<evidence type="ECO:0000256" key="4">
    <source>
        <dbReference type="ARBA" id="ARBA00022801"/>
    </source>
</evidence>
<accession>A0ABP1G6Q7</accession>
<dbReference type="PANTHER" id="PTHR10060">
    <property type="entry name" value="TATD FAMILY DEOXYRIBONUCLEASE"/>
    <property type="match status" value="1"/>
</dbReference>
<evidence type="ECO:0000256" key="2">
    <source>
        <dbReference type="ARBA" id="ARBA00022722"/>
    </source>
</evidence>
<keyword evidence="2" id="KW-0540">Nuclease</keyword>
<dbReference type="InterPro" id="IPR050891">
    <property type="entry name" value="TatD-type_Hydrolase"/>
</dbReference>
<dbReference type="PROSITE" id="PS01090">
    <property type="entry name" value="TATD_2"/>
    <property type="match status" value="1"/>
</dbReference>
<dbReference type="EMBL" id="CAXHTA020000017">
    <property type="protein sequence ID" value="CAL5227896.1"/>
    <property type="molecule type" value="Genomic_DNA"/>
</dbReference>
<dbReference type="PANTHER" id="PTHR10060:SF15">
    <property type="entry name" value="DEOXYRIBONUCLEASE TATDN1"/>
    <property type="match status" value="1"/>
</dbReference>
<keyword evidence="4" id="KW-0378">Hydrolase</keyword>